<dbReference type="RefSeq" id="WP_338009402.1">
    <property type="nucleotide sequence ID" value="NZ_JAOPKB010000025.1"/>
</dbReference>
<keyword evidence="4" id="KW-0249">Electron transport</keyword>
<sequence length="230" mass="24768">MPDRDGQSTLSTQRISNRRDVLSAVGVAFISIGSASLGGAQEDGEQEDGEQEDGEQEDGEQEDGAQENGEQEDDEQEDDEQEDGEQNGDTVTVDLVDYAYEPGTDSPLEIPPGTTVEFVWITDQHNIAIDSQPEESDWDGHEPIENAGFEYDHTFEVEGEYEFHCTPHLSLGMVGTIVVDPDATIGGEDSVVPDLVPAPAMTLVIVTVVSLLAVVGLSYIFLKYGGSSGE</sequence>
<keyword evidence="6 8" id="KW-0472">Membrane</keyword>
<evidence type="ECO:0000256" key="8">
    <source>
        <dbReference type="SAM" id="Phobius"/>
    </source>
</evidence>
<feature type="transmembrane region" description="Helical" evidence="8">
    <location>
        <begin position="21"/>
        <end position="40"/>
    </location>
</feature>
<dbReference type="Gene3D" id="2.60.40.420">
    <property type="entry name" value="Cupredoxins - blue copper proteins"/>
    <property type="match status" value="1"/>
</dbReference>
<dbReference type="InterPro" id="IPR008972">
    <property type="entry name" value="Cupredoxin"/>
</dbReference>
<feature type="domain" description="Blue (type 1) copper" evidence="9">
    <location>
        <begin position="107"/>
        <end position="179"/>
    </location>
</feature>
<feature type="compositionally biased region" description="Acidic residues" evidence="7">
    <location>
        <begin position="42"/>
        <end position="86"/>
    </location>
</feature>
<reference evidence="10 11" key="1">
    <citation type="submission" date="2022-09" db="EMBL/GenBank/DDBJ databases">
        <title>Enrichment on poylsaccharides allowed isolation of novel metabolic and taxonomic groups of Haloarchaea.</title>
        <authorList>
            <person name="Sorokin D.Y."/>
            <person name="Elcheninov A.G."/>
            <person name="Khizhniak T.V."/>
            <person name="Kolganova T.V."/>
            <person name="Kublanov I.V."/>
        </authorList>
    </citation>
    <scope>NUCLEOTIDE SEQUENCE [LARGE SCALE GENOMIC DNA]</scope>
    <source>
        <strain evidence="10 11">AArc-m2/3/4</strain>
    </source>
</reference>
<evidence type="ECO:0000313" key="11">
    <source>
        <dbReference type="Proteomes" id="UP001320972"/>
    </source>
</evidence>
<dbReference type="PROSITE" id="PS00196">
    <property type="entry name" value="COPPER_BLUE"/>
    <property type="match status" value="1"/>
</dbReference>
<comment type="subcellular location">
    <subcellularLocation>
        <location evidence="1">Membrane</location>
    </subcellularLocation>
</comment>
<dbReference type="InterPro" id="IPR000923">
    <property type="entry name" value="BlueCu_1"/>
</dbReference>
<gene>
    <name evidence="10" type="ORF">OB955_24250</name>
</gene>
<dbReference type="PANTHER" id="PTHR34192">
    <property type="entry name" value="PLASTOCYANIN MAJOR ISOFORM, CHLOROPLASTIC-RELATED"/>
    <property type="match status" value="1"/>
</dbReference>
<organism evidence="10 11">
    <name type="scientific">Natronoglomus mannanivorans</name>
    <dbReference type="NCBI Taxonomy" id="2979990"/>
    <lineage>
        <taxon>Archaea</taxon>
        <taxon>Methanobacteriati</taxon>
        <taxon>Methanobacteriota</taxon>
        <taxon>Stenosarchaea group</taxon>
        <taxon>Halobacteria</taxon>
        <taxon>Halobacteriales</taxon>
        <taxon>Natrialbaceae</taxon>
        <taxon>Natronoglomus</taxon>
    </lineage>
</organism>
<dbReference type="InterPro" id="IPR028871">
    <property type="entry name" value="BlueCu_1_BS"/>
</dbReference>
<evidence type="ECO:0000256" key="3">
    <source>
        <dbReference type="ARBA" id="ARBA00022723"/>
    </source>
</evidence>
<comment type="caution">
    <text evidence="10">The sequence shown here is derived from an EMBL/GenBank/DDBJ whole genome shotgun (WGS) entry which is preliminary data.</text>
</comment>
<keyword evidence="3" id="KW-0479">Metal-binding</keyword>
<protein>
    <submittedName>
        <fullName evidence="10">Plastocyanin/azurin family copper-binding protein</fullName>
    </submittedName>
</protein>
<dbReference type="EMBL" id="JAOPKB010000025">
    <property type="protein sequence ID" value="MCU4975797.1"/>
    <property type="molecule type" value="Genomic_DNA"/>
</dbReference>
<keyword evidence="2" id="KW-0813">Transport</keyword>
<evidence type="ECO:0000256" key="1">
    <source>
        <dbReference type="ARBA" id="ARBA00004370"/>
    </source>
</evidence>
<dbReference type="PANTHER" id="PTHR34192:SF10">
    <property type="entry name" value="PLASTOCYANIN MAJOR ISOFORM, CHLOROPLASTIC-RELATED"/>
    <property type="match status" value="1"/>
</dbReference>
<dbReference type="Proteomes" id="UP001320972">
    <property type="component" value="Unassembled WGS sequence"/>
</dbReference>
<keyword evidence="8" id="KW-0812">Transmembrane</keyword>
<evidence type="ECO:0000256" key="6">
    <source>
        <dbReference type="ARBA" id="ARBA00023136"/>
    </source>
</evidence>
<feature type="region of interest" description="Disordered" evidence="7">
    <location>
        <begin position="35"/>
        <end position="90"/>
    </location>
</feature>
<dbReference type="Pfam" id="PF00127">
    <property type="entry name" value="Copper-bind"/>
    <property type="match status" value="1"/>
</dbReference>
<evidence type="ECO:0000256" key="2">
    <source>
        <dbReference type="ARBA" id="ARBA00022448"/>
    </source>
</evidence>
<evidence type="ECO:0000259" key="9">
    <source>
        <dbReference type="Pfam" id="PF00127"/>
    </source>
</evidence>
<keyword evidence="5" id="KW-0186">Copper</keyword>
<evidence type="ECO:0000256" key="7">
    <source>
        <dbReference type="SAM" id="MobiDB-lite"/>
    </source>
</evidence>
<evidence type="ECO:0000256" key="5">
    <source>
        <dbReference type="ARBA" id="ARBA00023008"/>
    </source>
</evidence>
<evidence type="ECO:0000313" key="10">
    <source>
        <dbReference type="EMBL" id="MCU4975797.1"/>
    </source>
</evidence>
<proteinExistence type="predicted"/>
<keyword evidence="11" id="KW-1185">Reference proteome</keyword>
<name>A0ABT2QLI0_9EURY</name>
<accession>A0ABT2QLI0</accession>
<evidence type="ECO:0000256" key="4">
    <source>
        <dbReference type="ARBA" id="ARBA00022982"/>
    </source>
</evidence>
<keyword evidence="8" id="KW-1133">Transmembrane helix</keyword>
<dbReference type="SUPFAM" id="SSF49503">
    <property type="entry name" value="Cupredoxins"/>
    <property type="match status" value="1"/>
</dbReference>
<feature type="transmembrane region" description="Helical" evidence="8">
    <location>
        <begin position="200"/>
        <end position="222"/>
    </location>
</feature>